<evidence type="ECO:0000256" key="1">
    <source>
        <dbReference type="ARBA" id="ARBA00005859"/>
    </source>
</evidence>
<feature type="binding site" evidence="8">
    <location>
        <position position="162"/>
    </location>
    <ligand>
        <name>ATP</name>
        <dbReference type="ChEBI" id="CHEBI:30616"/>
    </ligand>
</feature>
<reference evidence="12 13" key="1">
    <citation type="submission" date="2019-06" db="EMBL/GenBank/DDBJ databases">
        <title>Genomic insights into carbon and energy metabolism of Deferribacter autotrophicus revealed new metabolic traits in the phylum Deferribacteres.</title>
        <authorList>
            <person name="Slobodkin A.I."/>
            <person name="Slobodkina G.B."/>
            <person name="Allioux M."/>
            <person name="Alain K."/>
            <person name="Jebbar M."/>
            <person name="Shadrin V."/>
            <person name="Kublanov I.V."/>
            <person name="Toshchakov S.V."/>
            <person name="Bonch-Osmolovskaya E.A."/>
        </authorList>
    </citation>
    <scope>NUCLEOTIDE SEQUENCE [LARGE SCALE GENOMIC DNA]</scope>
    <source>
        <strain evidence="12 13">SL50</strain>
    </source>
</reference>
<dbReference type="GO" id="GO:0003952">
    <property type="term" value="F:NAD+ synthase (glutamine-hydrolyzing) activity"/>
    <property type="evidence" value="ECO:0007669"/>
    <property type="project" value="InterPro"/>
</dbReference>
<dbReference type="GO" id="GO:0004359">
    <property type="term" value="F:glutaminase activity"/>
    <property type="evidence" value="ECO:0007669"/>
    <property type="project" value="InterPro"/>
</dbReference>
<keyword evidence="6 8" id="KW-0460">Magnesium</keyword>
<comment type="function">
    <text evidence="8">Catalyzes the ATP-dependent amidation of deamido-NAD to form NAD. Uses ammonia as a nitrogen source.</text>
</comment>
<dbReference type="PANTHER" id="PTHR23090">
    <property type="entry name" value="NH 3 /GLUTAMINE-DEPENDENT NAD + SYNTHETASE"/>
    <property type="match status" value="1"/>
</dbReference>
<dbReference type="InterPro" id="IPR003694">
    <property type="entry name" value="NAD_synthase"/>
</dbReference>
<dbReference type="AlphaFoldDB" id="A0A5A8F3E7"/>
<protein>
    <recommendedName>
        <fullName evidence="8 10">NH(3)-dependent NAD(+) synthetase</fullName>
        <ecNumber evidence="8 10">6.3.1.5</ecNumber>
    </recommendedName>
</protein>
<dbReference type="SUPFAM" id="SSF52402">
    <property type="entry name" value="Adenine nucleotide alpha hydrolases-like"/>
    <property type="match status" value="1"/>
</dbReference>
<dbReference type="GO" id="GO:0046872">
    <property type="term" value="F:metal ion binding"/>
    <property type="evidence" value="ECO:0007669"/>
    <property type="project" value="UniProtKB-KW"/>
</dbReference>
<comment type="catalytic activity">
    <reaction evidence="8 10">
        <text>deamido-NAD(+) + NH4(+) + ATP = AMP + diphosphate + NAD(+) + H(+)</text>
        <dbReference type="Rhea" id="RHEA:21188"/>
        <dbReference type="ChEBI" id="CHEBI:15378"/>
        <dbReference type="ChEBI" id="CHEBI:28938"/>
        <dbReference type="ChEBI" id="CHEBI:30616"/>
        <dbReference type="ChEBI" id="CHEBI:33019"/>
        <dbReference type="ChEBI" id="CHEBI:57540"/>
        <dbReference type="ChEBI" id="CHEBI:58437"/>
        <dbReference type="ChEBI" id="CHEBI:456215"/>
        <dbReference type="EC" id="6.3.1.5"/>
    </reaction>
</comment>
<keyword evidence="5 8" id="KW-0067">ATP-binding</keyword>
<evidence type="ECO:0000313" key="12">
    <source>
        <dbReference type="EMBL" id="KAA0258378.1"/>
    </source>
</evidence>
<dbReference type="InterPro" id="IPR014729">
    <property type="entry name" value="Rossmann-like_a/b/a_fold"/>
</dbReference>
<dbReference type="RefSeq" id="WP_149265935.1">
    <property type="nucleotide sequence ID" value="NZ_VFJB01000004.1"/>
</dbReference>
<accession>A0A5A8F3E7</accession>
<dbReference type="CDD" id="cd00553">
    <property type="entry name" value="NAD_synthase"/>
    <property type="match status" value="1"/>
</dbReference>
<dbReference type="InterPro" id="IPR022926">
    <property type="entry name" value="NH(3)-dep_NAD(+)_synth"/>
</dbReference>
<feature type="binding site" evidence="8">
    <location>
        <position position="37"/>
    </location>
    <ligand>
        <name>Mg(2+)</name>
        <dbReference type="ChEBI" id="CHEBI:18420"/>
    </ligand>
</feature>
<dbReference type="EMBL" id="VFJB01000004">
    <property type="protein sequence ID" value="KAA0258378.1"/>
    <property type="molecule type" value="Genomic_DNA"/>
</dbReference>
<evidence type="ECO:0000256" key="9">
    <source>
        <dbReference type="RuleBase" id="RU003811"/>
    </source>
</evidence>
<dbReference type="NCBIfam" id="TIGR00552">
    <property type="entry name" value="nadE"/>
    <property type="match status" value="1"/>
</dbReference>
<name>A0A5A8F3E7_9BACT</name>
<evidence type="ECO:0000256" key="2">
    <source>
        <dbReference type="ARBA" id="ARBA00022598"/>
    </source>
</evidence>
<evidence type="ECO:0000256" key="5">
    <source>
        <dbReference type="ARBA" id="ARBA00022840"/>
    </source>
</evidence>
<evidence type="ECO:0000256" key="4">
    <source>
        <dbReference type="ARBA" id="ARBA00022741"/>
    </source>
</evidence>
<dbReference type="Proteomes" id="UP000322876">
    <property type="component" value="Unassembled WGS sequence"/>
</dbReference>
<dbReference type="HAMAP" id="MF_00193">
    <property type="entry name" value="NadE_ammonia_dep"/>
    <property type="match status" value="1"/>
</dbReference>
<keyword evidence="13" id="KW-1185">Reference proteome</keyword>
<keyword evidence="7 8" id="KW-0520">NAD</keyword>
<feature type="binding site" description="in other chain" evidence="8">
    <location>
        <position position="113"/>
    </location>
    <ligand>
        <name>deamido-NAD(+)</name>
        <dbReference type="ChEBI" id="CHEBI:58437"/>
        <note>ligand shared between two neighboring subunits</note>
    </ligand>
</feature>
<comment type="caution">
    <text evidence="12">The sequence shown here is derived from an EMBL/GenBank/DDBJ whole genome shotgun (WGS) entry which is preliminary data.</text>
</comment>
<dbReference type="GO" id="GO:0008795">
    <property type="term" value="F:NAD+ synthase activity"/>
    <property type="evidence" value="ECO:0007669"/>
    <property type="project" value="UniProtKB-UniRule"/>
</dbReference>
<evidence type="ECO:0000256" key="3">
    <source>
        <dbReference type="ARBA" id="ARBA00022723"/>
    </source>
</evidence>
<dbReference type="OrthoDB" id="9799210at2"/>
<comment type="subunit">
    <text evidence="8">Homodimer.</text>
</comment>
<evidence type="ECO:0000256" key="8">
    <source>
        <dbReference type="HAMAP-Rule" id="MF_00193"/>
    </source>
</evidence>
<comment type="pathway">
    <text evidence="8">Cofactor biosynthesis; NAD(+) biosynthesis; NAD(+) from deamido-NAD(+) (ammonia route): step 1/1.</text>
</comment>
<feature type="binding site" evidence="8">
    <location>
        <position position="133"/>
    </location>
    <ligand>
        <name>ATP</name>
        <dbReference type="ChEBI" id="CHEBI:30616"/>
    </ligand>
</feature>
<dbReference type="GO" id="GO:0009435">
    <property type="term" value="P:NAD+ biosynthetic process"/>
    <property type="evidence" value="ECO:0007669"/>
    <property type="project" value="UniProtKB-UniRule"/>
</dbReference>
<organism evidence="12 13">
    <name type="scientific">Deferribacter autotrophicus</name>
    <dbReference type="NCBI Taxonomy" id="500465"/>
    <lineage>
        <taxon>Bacteria</taxon>
        <taxon>Pseudomonadati</taxon>
        <taxon>Deferribacterota</taxon>
        <taxon>Deferribacteres</taxon>
        <taxon>Deferribacterales</taxon>
        <taxon>Deferribacteraceae</taxon>
        <taxon>Deferribacter</taxon>
    </lineage>
</organism>
<dbReference type="Gene3D" id="3.40.50.620">
    <property type="entry name" value="HUPs"/>
    <property type="match status" value="1"/>
</dbReference>
<gene>
    <name evidence="8" type="primary">nadE</name>
    <name evidence="12" type="ORF">FHQ18_04250</name>
</gene>
<dbReference type="NCBIfam" id="NF010587">
    <property type="entry name" value="PRK13980.1"/>
    <property type="match status" value="1"/>
</dbReference>
<dbReference type="GO" id="GO:0005737">
    <property type="term" value="C:cytoplasm"/>
    <property type="evidence" value="ECO:0007669"/>
    <property type="project" value="InterPro"/>
</dbReference>
<keyword evidence="4 8" id="KW-0547">Nucleotide-binding</keyword>
<keyword evidence="2 8" id="KW-0436">Ligase</keyword>
<evidence type="ECO:0000256" key="7">
    <source>
        <dbReference type="ARBA" id="ARBA00023027"/>
    </source>
</evidence>
<evidence type="ECO:0000313" key="13">
    <source>
        <dbReference type="Proteomes" id="UP000322876"/>
    </source>
</evidence>
<feature type="binding site" evidence="8">
    <location>
        <position position="184"/>
    </location>
    <ligand>
        <name>ATP</name>
        <dbReference type="ChEBI" id="CHEBI:30616"/>
    </ligand>
</feature>
<dbReference type="UniPathway" id="UPA00253">
    <property type="reaction ID" value="UER00333"/>
</dbReference>
<dbReference type="GO" id="GO:0005524">
    <property type="term" value="F:ATP binding"/>
    <property type="evidence" value="ECO:0007669"/>
    <property type="project" value="UniProtKB-UniRule"/>
</dbReference>
<feature type="domain" description="NAD/GMP synthase" evidence="11">
    <location>
        <begin position="10"/>
        <end position="248"/>
    </location>
</feature>
<comment type="similarity">
    <text evidence="1 8 9">Belongs to the NAD synthetase family.</text>
</comment>
<feature type="binding site" evidence="8">
    <location>
        <position position="138"/>
    </location>
    <ligand>
        <name>Mg(2+)</name>
        <dbReference type="ChEBI" id="CHEBI:18420"/>
    </ligand>
</feature>
<evidence type="ECO:0000256" key="10">
    <source>
        <dbReference type="RuleBase" id="RU003812"/>
    </source>
</evidence>
<evidence type="ECO:0000256" key="6">
    <source>
        <dbReference type="ARBA" id="ARBA00022842"/>
    </source>
</evidence>
<keyword evidence="3 8" id="KW-0479">Metal-binding</keyword>
<evidence type="ECO:0000259" key="11">
    <source>
        <dbReference type="Pfam" id="PF02540"/>
    </source>
</evidence>
<comment type="caution">
    <text evidence="8">Lacks conserved residue(s) required for the propagation of feature annotation.</text>
</comment>
<dbReference type="FunFam" id="3.40.50.620:FF:000106">
    <property type="entry name" value="Glutamine-dependent NAD(+) synthetase"/>
    <property type="match status" value="1"/>
</dbReference>
<dbReference type="InterPro" id="IPR022310">
    <property type="entry name" value="NAD/GMP_synthase"/>
</dbReference>
<dbReference type="Pfam" id="PF02540">
    <property type="entry name" value="NAD_synthase"/>
    <property type="match status" value="1"/>
</dbReference>
<proteinExistence type="inferred from homology"/>
<sequence length="270" mass="30748">MRLNHEYVTKVLTSFIKDEVEKVGLRNVVVGLSGGIDSALSATLATLALGKERVYAYALPYKTSSEESLNDAKLVADFLGVNFDVIEITPFVDPYFEKFADISRVRKGNVMARMRMIVLFDKSAENNALVLGTSNKTELLLGYGTWYGDMASALNPIGDLYKTQVWDLAEYLGIPEKVIKKKPTADLWVGQSDEDELGFSYKDVDKLLYAMIDERRSKQELVRMGFDEGFVKDVYERIRRNQFKRQLPVIAKVSNRTIGKDFRYSRDWGY</sequence>
<dbReference type="PANTHER" id="PTHR23090:SF9">
    <property type="entry name" value="GLUTAMINE-DEPENDENT NAD(+) SYNTHETASE"/>
    <property type="match status" value="1"/>
</dbReference>
<feature type="binding site" evidence="8">
    <location>
        <begin position="31"/>
        <end position="38"/>
    </location>
    <ligand>
        <name>ATP</name>
        <dbReference type="ChEBI" id="CHEBI:30616"/>
    </ligand>
</feature>
<dbReference type="EC" id="6.3.1.5" evidence="8 10"/>